<protein>
    <submittedName>
        <fullName evidence="1">Uncharacterized protein</fullName>
    </submittedName>
</protein>
<accession>A0A3B0XWH2</accession>
<dbReference type="Pfam" id="PF09684">
    <property type="entry name" value="Tail_P2_I"/>
    <property type="match status" value="1"/>
</dbReference>
<dbReference type="InterPro" id="IPR006521">
    <property type="entry name" value="Tail_protein_I"/>
</dbReference>
<dbReference type="EMBL" id="UOFJ01000630">
    <property type="protein sequence ID" value="VAW71881.1"/>
    <property type="molecule type" value="Genomic_DNA"/>
</dbReference>
<evidence type="ECO:0000313" key="1">
    <source>
        <dbReference type="EMBL" id="VAW71881.1"/>
    </source>
</evidence>
<dbReference type="AlphaFoldDB" id="A0A3B0XWH2"/>
<proteinExistence type="predicted"/>
<sequence>MTHARTSLFQRLPEIYHIKDAEQSPPDQLRAYMDIMDEINARMADNIEALYHDFFIETCDDWVIPYIADLLGVSHLSGDAHDLRADIARTTRHRRRKGTLGAIESLTFSLTGWAAHAVEMRERISWNQHL</sequence>
<organism evidence="1">
    <name type="scientific">hydrothermal vent metagenome</name>
    <dbReference type="NCBI Taxonomy" id="652676"/>
    <lineage>
        <taxon>unclassified sequences</taxon>
        <taxon>metagenomes</taxon>
        <taxon>ecological metagenomes</taxon>
    </lineage>
</organism>
<feature type="non-terminal residue" evidence="1">
    <location>
        <position position="130"/>
    </location>
</feature>
<name>A0A3B0XWH2_9ZZZZ</name>
<gene>
    <name evidence="1" type="ORF">MNBD_GAMMA10-3141</name>
</gene>
<reference evidence="1" key="1">
    <citation type="submission" date="2018-06" db="EMBL/GenBank/DDBJ databases">
        <authorList>
            <person name="Zhirakovskaya E."/>
        </authorList>
    </citation>
    <scope>NUCLEOTIDE SEQUENCE</scope>
</reference>